<dbReference type="EMBL" id="JADOES010000014">
    <property type="protein sequence ID" value="MBT9315619.1"/>
    <property type="molecule type" value="Genomic_DNA"/>
</dbReference>
<dbReference type="AlphaFoldDB" id="A0A947DFB4"/>
<keyword evidence="2" id="KW-1185">Reference proteome</keyword>
<gene>
    <name evidence="1" type="ORF">IXB50_09295</name>
</gene>
<evidence type="ECO:0008006" key="3">
    <source>
        <dbReference type="Google" id="ProtNLM"/>
    </source>
</evidence>
<dbReference type="SUPFAM" id="SSF55909">
    <property type="entry name" value="Pentein"/>
    <property type="match status" value="1"/>
</dbReference>
<comment type="caution">
    <text evidence="1">The sequence shown here is derived from an EMBL/GenBank/DDBJ whole genome shotgun (WGS) entry which is preliminary data.</text>
</comment>
<protein>
    <recommendedName>
        <fullName evidence="3">Arginine deiminase</fullName>
    </recommendedName>
</protein>
<reference evidence="1" key="2">
    <citation type="journal article" date="2021" name="Mar. Drugs">
        <title>Genome Reduction and Secondary Metabolism of the Marine Sponge-Associated Cyanobacterium Leptothoe.</title>
        <authorList>
            <person name="Konstantinou D."/>
            <person name="Popin R.V."/>
            <person name="Fewer D.P."/>
            <person name="Sivonen K."/>
            <person name="Gkelis S."/>
        </authorList>
    </citation>
    <scope>NUCLEOTIDE SEQUENCE</scope>
    <source>
        <strain evidence="1">TAU-MAC 1115</strain>
    </source>
</reference>
<accession>A0A947DFB4</accession>
<sequence>MQPSLAGLHERLRSLENGDADGQEIESIKEQIRTQLPAVGTARSLPQKKTPSGRTNVLHMNYMHSQTDPSGETEIEHLRFFARTVKELGLRLEILTDEGCREELEQELSKESFKALDYTLVIAQKPVSKWAEDSVEYLQNGQVAVLSLFDDDLLELAMKAGRQERWQGKVSPETLAEVLRDDHLWILLGTRVNALKTSLEREYAAQVRGQQVGYIRAYIEGGNMITGEDAVGNPVILIGKDAIASTAYMYQIDDDDVRRILCEDFGLESIEQVICVEQPGKFHLDMGMLFIGKGVVIVNDSRKALKDAIEMAELAPCLTTERMAAKLQLQCSLEDDAAKDLQTAGLQVWREKLEDNVFYNFFNGEFVEGADGFSYYITNGGLQDQEERFEALMIQEWNVVKKVFFSPQDTAQRGLQERGGVGCRLKGARL</sequence>
<evidence type="ECO:0000313" key="2">
    <source>
        <dbReference type="Proteomes" id="UP000717364"/>
    </source>
</evidence>
<proteinExistence type="predicted"/>
<name>A0A947DFB4_9CYAN</name>
<dbReference type="Proteomes" id="UP000717364">
    <property type="component" value="Unassembled WGS sequence"/>
</dbReference>
<organism evidence="1 2">
    <name type="scientific">Leptothoe spongobia TAU-MAC 1115</name>
    <dbReference type="NCBI Taxonomy" id="1967444"/>
    <lineage>
        <taxon>Bacteria</taxon>
        <taxon>Bacillati</taxon>
        <taxon>Cyanobacteriota</taxon>
        <taxon>Cyanophyceae</taxon>
        <taxon>Nodosilineales</taxon>
        <taxon>Cymatolegaceae</taxon>
        <taxon>Leptothoe</taxon>
        <taxon>Leptothoe spongobia</taxon>
    </lineage>
</organism>
<reference evidence="1" key="1">
    <citation type="submission" date="2020-11" db="EMBL/GenBank/DDBJ databases">
        <authorList>
            <person name="Konstantinou D."/>
            <person name="Gkelis S."/>
            <person name="Popin R."/>
            <person name="Fewer D."/>
            <person name="Sivonen K."/>
        </authorList>
    </citation>
    <scope>NUCLEOTIDE SEQUENCE</scope>
    <source>
        <strain evidence="1">TAU-MAC 1115</strain>
    </source>
</reference>
<evidence type="ECO:0000313" key="1">
    <source>
        <dbReference type="EMBL" id="MBT9315619.1"/>
    </source>
</evidence>